<dbReference type="Gene3D" id="3.40.190.10">
    <property type="entry name" value="Periplasmic binding protein-like II"/>
    <property type="match status" value="2"/>
</dbReference>
<comment type="caution">
    <text evidence="6">The sequence shown here is derived from an EMBL/GenBank/DDBJ whole genome shotgun (WGS) entry which is preliminary data.</text>
</comment>
<dbReference type="SMART" id="SM00062">
    <property type="entry name" value="PBPb"/>
    <property type="match status" value="1"/>
</dbReference>
<comment type="subcellular location">
    <subcellularLocation>
        <location evidence="1">Periplasm</location>
    </subcellularLocation>
</comment>
<reference evidence="6 7" key="1">
    <citation type="submission" date="2020-08" db="EMBL/GenBank/DDBJ databases">
        <title>Sequencing the genomes of 1000 actinobacteria strains.</title>
        <authorList>
            <person name="Klenk H.-P."/>
        </authorList>
    </citation>
    <scope>NUCLEOTIDE SEQUENCE [LARGE SCALE GENOMIC DNA]</scope>
    <source>
        <strain evidence="6 7">DSM 102030</strain>
    </source>
</reference>
<proteinExistence type="inferred from homology"/>
<organism evidence="6 7">
    <name type="scientific">Lipingzhangella halophila</name>
    <dbReference type="NCBI Taxonomy" id="1783352"/>
    <lineage>
        <taxon>Bacteria</taxon>
        <taxon>Bacillati</taxon>
        <taxon>Actinomycetota</taxon>
        <taxon>Actinomycetes</taxon>
        <taxon>Streptosporangiales</taxon>
        <taxon>Nocardiopsidaceae</taxon>
        <taxon>Lipingzhangella</taxon>
    </lineage>
</organism>
<dbReference type="PANTHER" id="PTHR30024">
    <property type="entry name" value="ALIPHATIC SULFONATES-BINDING PROTEIN-RELATED"/>
    <property type="match status" value="1"/>
</dbReference>
<feature type="domain" description="Solute-binding protein family 3/N-terminal" evidence="5">
    <location>
        <begin position="55"/>
        <end position="279"/>
    </location>
</feature>
<evidence type="ECO:0000256" key="3">
    <source>
        <dbReference type="ARBA" id="ARBA00022729"/>
    </source>
</evidence>
<dbReference type="RefSeq" id="WP_184580513.1">
    <property type="nucleotide sequence ID" value="NZ_JACHJT010000001.1"/>
</dbReference>
<feature type="region of interest" description="Disordered" evidence="4">
    <location>
        <begin position="1"/>
        <end position="21"/>
    </location>
</feature>
<dbReference type="InterPro" id="IPR015168">
    <property type="entry name" value="SsuA/THI5"/>
</dbReference>
<dbReference type="SUPFAM" id="SSF53850">
    <property type="entry name" value="Periplasmic binding protein-like II"/>
    <property type="match status" value="1"/>
</dbReference>
<accession>A0A7W7RIX5</accession>
<gene>
    <name evidence="6" type="ORF">F4561_003657</name>
</gene>
<evidence type="ECO:0000256" key="2">
    <source>
        <dbReference type="ARBA" id="ARBA00010742"/>
    </source>
</evidence>
<name>A0A7W7RIX5_9ACTN</name>
<evidence type="ECO:0000259" key="5">
    <source>
        <dbReference type="SMART" id="SM00062"/>
    </source>
</evidence>
<evidence type="ECO:0000313" key="6">
    <source>
        <dbReference type="EMBL" id="MBB4932837.1"/>
    </source>
</evidence>
<dbReference type="GO" id="GO:0042597">
    <property type="term" value="C:periplasmic space"/>
    <property type="evidence" value="ECO:0007669"/>
    <property type="project" value="UniProtKB-SubCell"/>
</dbReference>
<dbReference type="PANTHER" id="PTHR30024:SF47">
    <property type="entry name" value="TAURINE-BINDING PERIPLASMIC PROTEIN"/>
    <property type="match status" value="1"/>
</dbReference>
<dbReference type="Proteomes" id="UP000523007">
    <property type="component" value="Unassembled WGS sequence"/>
</dbReference>
<evidence type="ECO:0000313" key="7">
    <source>
        <dbReference type="Proteomes" id="UP000523007"/>
    </source>
</evidence>
<keyword evidence="7" id="KW-1185">Reference proteome</keyword>
<keyword evidence="3" id="KW-0732">Signal</keyword>
<dbReference type="AlphaFoldDB" id="A0A7W7RIX5"/>
<dbReference type="InterPro" id="IPR001638">
    <property type="entry name" value="Solute-binding_3/MltF_N"/>
</dbReference>
<comment type="similarity">
    <text evidence="2">Belongs to the bacterial solute-binding protein SsuA/TauA family.</text>
</comment>
<evidence type="ECO:0000256" key="1">
    <source>
        <dbReference type="ARBA" id="ARBA00004418"/>
    </source>
</evidence>
<dbReference type="Pfam" id="PF09084">
    <property type="entry name" value="NMT1"/>
    <property type="match status" value="1"/>
</dbReference>
<dbReference type="EMBL" id="JACHJT010000001">
    <property type="protein sequence ID" value="MBB4932837.1"/>
    <property type="molecule type" value="Genomic_DNA"/>
</dbReference>
<sequence>MSRPHHPPRPPAPGAGRRTRRRHSARAAAAVALLLALTACGVGQGSAIEIEEGDVIRIGVVPTASFAPLYIAIEEGYFEREGLEVELQMMDNAAAVAPSVLNGQLQIGTAATSPFISAISEGLPLRAIANATVNSPPDDDETALVVAEDSPVTQPRDLEGRKVAVNGLGALPYVAAMQAIREDGGDPGAVTFVSVPFADMGSAVANGRVDAAALTEPFLSQSEAAGNTILAGLYSAAFAPESTTTLYFTALPFIETNPEVVERFVRAVNGAGARAVEEPELVAEVLAEYGGMDPDIAGGIRLPEYGTDLSADGIAQVGDVMLTNGLLEEPIDAGAVIHDD</sequence>
<evidence type="ECO:0000256" key="4">
    <source>
        <dbReference type="SAM" id="MobiDB-lite"/>
    </source>
</evidence>
<protein>
    <submittedName>
        <fullName evidence="6">NitT/TauT family transport system substrate-binding protein</fullName>
    </submittedName>
</protein>